<proteinExistence type="predicted"/>
<comment type="caution">
    <text evidence="1">The sequence shown here is derived from an EMBL/GenBank/DDBJ whole genome shotgun (WGS) entry which is preliminary data.</text>
</comment>
<dbReference type="Proteomes" id="UP000178230">
    <property type="component" value="Unassembled WGS sequence"/>
</dbReference>
<evidence type="ECO:0000313" key="2">
    <source>
        <dbReference type="Proteomes" id="UP000178230"/>
    </source>
</evidence>
<protein>
    <submittedName>
        <fullName evidence="1">Uncharacterized protein</fullName>
    </submittedName>
</protein>
<gene>
    <name evidence="1" type="ORF">A2Y99_03025</name>
</gene>
<reference evidence="1 2" key="1">
    <citation type="journal article" date="2016" name="Nat. Commun.">
        <title>Thousands of microbial genomes shed light on interconnected biogeochemical processes in an aquifer system.</title>
        <authorList>
            <person name="Anantharaman K."/>
            <person name="Brown C.T."/>
            <person name="Hug L.A."/>
            <person name="Sharon I."/>
            <person name="Castelle C.J."/>
            <person name="Probst A.J."/>
            <person name="Thomas B.C."/>
            <person name="Singh A."/>
            <person name="Wilkins M.J."/>
            <person name="Karaoz U."/>
            <person name="Brodie E.L."/>
            <person name="Williams K.H."/>
            <person name="Hubbard S.S."/>
            <person name="Banfield J.F."/>
        </authorList>
    </citation>
    <scope>NUCLEOTIDE SEQUENCE [LARGE SCALE GENOMIC DNA]</scope>
</reference>
<dbReference type="AlphaFoldDB" id="A0A1F5YI43"/>
<accession>A0A1F5YI43</accession>
<sequence>MSFTKLIQGGIMPEGETIEQIRRALGSEVDRHERESSETFTELSPELARAHLAKFQRSREGIALNILLGRDNQIGIVNANSNIRGRTGDAGTVAVLDENIDQYGSNRLITYYGSKSPTGVVGKFSTLDMKTGSSCQGIITATMIVGIIDRSGIKVPFQLEMSGK</sequence>
<dbReference type="EMBL" id="MFIY01000037">
    <property type="protein sequence ID" value="OGF99845.1"/>
    <property type="molecule type" value="Genomic_DNA"/>
</dbReference>
<organism evidence="1 2">
    <name type="scientific">Candidatus Gottesmanbacteria bacterium RBG_13_37_7</name>
    <dbReference type="NCBI Taxonomy" id="1798369"/>
    <lineage>
        <taxon>Bacteria</taxon>
        <taxon>Candidatus Gottesmaniibacteriota</taxon>
    </lineage>
</organism>
<evidence type="ECO:0000313" key="1">
    <source>
        <dbReference type="EMBL" id="OGF99845.1"/>
    </source>
</evidence>
<name>A0A1F5YI43_9BACT</name>